<evidence type="ECO:0000256" key="8">
    <source>
        <dbReference type="SAM" id="MobiDB-lite"/>
    </source>
</evidence>
<dbReference type="GO" id="GO:0005886">
    <property type="term" value="C:plasma membrane"/>
    <property type="evidence" value="ECO:0007669"/>
    <property type="project" value="UniProtKB-SubCell"/>
</dbReference>
<keyword evidence="3" id="KW-0808">Transferase</keyword>
<dbReference type="EMBL" id="BONZ01000013">
    <property type="protein sequence ID" value="GIH13169.1"/>
    <property type="molecule type" value="Genomic_DNA"/>
</dbReference>
<sequence>MEHGGVESMPATVKDRPRIAIEDHQRQVVGRLRRLGPVWVHRGTLIRLGILALAVYAAVKAVDKWGRHYTFFDMNIYHGAMVWWTHGGNLYDFVAPNTTLGFTYPPFAALVMAPMAVLPALAAGWVNTVISLAAFTVLLAWLLVPIADRYGWRRWFVVALAVPLAGATEPIRETLGFGQVNILLALLIYADFVALRNRAKLAATPSRLAVTVGAARTTGPTKTASPTETGGTVTGDAADDTEGAEPIGTVAAALRRLWNSGALAGLGVGLATAIKLTPGVFIAYFVVTKQWRAAIVSAATTAVVTLLTFAVAGKAATQYFTSVVFDTSRVGAVDATANQSLAGVLARLYDSTTTPTLMWLAFAALLFAVGMIRGSGAHSDGDELAAFTIVGLTGNAICPISWSHHLVFLIPALIVLGDSALRRHQAARGLSTRDMWSWGPGGMPAMAGLTRAAAAIGVYVLFVVSPIWKYEHKFPAVSHYADGLHGAFWENSLALAVIALVVLLPWRPGADPAFYPEPALARRATLRNR</sequence>
<evidence type="ECO:0000256" key="1">
    <source>
        <dbReference type="ARBA" id="ARBA00004651"/>
    </source>
</evidence>
<proteinExistence type="inferred from homology"/>
<feature type="transmembrane region" description="Helical" evidence="9">
    <location>
        <begin position="293"/>
        <end position="312"/>
    </location>
</feature>
<evidence type="ECO:0000256" key="4">
    <source>
        <dbReference type="ARBA" id="ARBA00022692"/>
    </source>
</evidence>
<dbReference type="InterPro" id="IPR018584">
    <property type="entry name" value="GT87"/>
</dbReference>
<comment type="similarity">
    <text evidence="7">Belongs to the glycosyltransferase 87 family.</text>
</comment>
<comment type="caution">
    <text evidence="10">The sequence shown here is derived from an EMBL/GenBank/DDBJ whole genome shotgun (WGS) entry which is preliminary data.</text>
</comment>
<keyword evidence="2" id="KW-1003">Cell membrane</keyword>
<evidence type="ECO:0008006" key="12">
    <source>
        <dbReference type="Google" id="ProtNLM"/>
    </source>
</evidence>
<dbReference type="GO" id="GO:0016758">
    <property type="term" value="F:hexosyltransferase activity"/>
    <property type="evidence" value="ECO:0007669"/>
    <property type="project" value="InterPro"/>
</dbReference>
<keyword evidence="11" id="KW-1185">Reference proteome</keyword>
<protein>
    <recommendedName>
        <fullName evidence="12">DUF2029 domain-containing protein</fullName>
    </recommendedName>
</protein>
<feature type="transmembrane region" description="Helical" evidence="9">
    <location>
        <begin position="122"/>
        <end position="143"/>
    </location>
</feature>
<comment type="subcellular location">
    <subcellularLocation>
        <location evidence="1">Cell membrane</location>
        <topology evidence="1">Multi-pass membrane protein</topology>
    </subcellularLocation>
</comment>
<keyword evidence="5 9" id="KW-1133">Transmembrane helix</keyword>
<reference evidence="10" key="1">
    <citation type="submission" date="2021-01" db="EMBL/GenBank/DDBJ databases">
        <title>Whole genome shotgun sequence of Rugosimonospora africana NBRC 104875.</title>
        <authorList>
            <person name="Komaki H."/>
            <person name="Tamura T."/>
        </authorList>
    </citation>
    <scope>NUCLEOTIDE SEQUENCE</scope>
    <source>
        <strain evidence="10">NBRC 104875</strain>
    </source>
</reference>
<name>A0A8J3QLJ1_9ACTN</name>
<dbReference type="Proteomes" id="UP000642748">
    <property type="component" value="Unassembled WGS sequence"/>
</dbReference>
<dbReference type="Pfam" id="PF09594">
    <property type="entry name" value="GT87"/>
    <property type="match status" value="2"/>
</dbReference>
<gene>
    <name evidence="10" type="ORF">Raf01_13410</name>
</gene>
<keyword evidence="6 9" id="KW-0472">Membrane</keyword>
<feature type="transmembrane region" description="Helical" evidence="9">
    <location>
        <begin position="488"/>
        <end position="506"/>
    </location>
</feature>
<accession>A0A8J3QLJ1</accession>
<dbReference type="AlphaFoldDB" id="A0A8J3QLJ1"/>
<evidence type="ECO:0000256" key="9">
    <source>
        <dbReference type="SAM" id="Phobius"/>
    </source>
</evidence>
<feature type="transmembrane region" description="Helical" evidence="9">
    <location>
        <begin position="263"/>
        <end position="287"/>
    </location>
</feature>
<keyword evidence="4 9" id="KW-0812">Transmembrane</keyword>
<feature type="transmembrane region" description="Helical" evidence="9">
    <location>
        <begin position="357"/>
        <end position="374"/>
    </location>
</feature>
<feature type="compositionally biased region" description="Polar residues" evidence="8">
    <location>
        <begin position="218"/>
        <end position="231"/>
    </location>
</feature>
<evidence type="ECO:0000256" key="7">
    <source>
        <dbReference type="ARBA" id="ARBA00024033"/>
    </source>
</evidence>
<evidence type="ECO:0000313" key="10">
    <source>
        <dbReference type="EMBL" id="GIH13169.1"/>
    </source>
</evidence>
<evidence type="ECO:0000256" key="6">
    <source>
        <dbReference type="ARBA" id="ARBA00023136"/>
    </source>
</evidence>
<evidence type="ECO:0000313" key="11">
    <source>
        <dbReference type="Proteomes" id="UP000642748"/>
    </source>
</evidence>
<feature type="transmembrane region" description="Helical" evidence="9">
    <location>
        <begin position="177"/>
        <end position="195"/>
    </location>
</feature>
<evidence type="ECO:0000256" key="2">
    <source>
        <dbReference type="ARBA" id="ARBA00022475"/>
    </source>
</evidence>
<evidence type="ECO:0000256" key="5">
    <source>
        <dbReference type="ARBA" id="ARBA00022989"/>
    </source>
</evidence>
<feature type="transmembrane region" description="Helical" evidence="9">
    <location>
        <begin position="442"/>
        <end position="468"/>
    </location>
</feature>
<evidence type="ECO:0000256" key="3">
    <source>
        <dbReference type="ARBA" id="ARBA00022679"/>
    </source>
</evidence>
<feature type="transmembrane region" description="Helical" evidence="9">
    <location>
        <begin position="39"/>
        <end position="59"/>
    </location>
</feature>
<feature type="region of interest" description="Disordered" evidence="8">
    <location>
        <begin position="218"/>
        <end position="239"/>
    </location>
</feature>
<organism evidence="10 11">
    <name type="scientific">Rugosimonospora africana</name>
    <dbReference type="NCBI Taxonomy" id="556532"/>
    <lineage>
        <taxon>Bacteria</taxon>
        <taxon>Bacillati</taxon>
        <taxon>Actinomycetota</taxon>
        <taxon>Actinomycetes</taxon>
        <taxon>Micromonosporales</taxon>
        <taxon>Micromonosporaceae</taxon>
        <taxon>Rugosimonospora</taxon>
    </lineage>
</organism>